<name>A0AAD6CFA9_9EURO</name>
<dbReference type="Proteomes" id="UP001213681">
    <property type="component" value="Unassembled WGS sequence"/>
</dbReference>
<gene>
    <name evidence="2" type="ORF">N7458_003550</name>
</gene>
<comment type="caution">
    <text evidence="2">The sequence shown here is derived from an EMBL/GenBank/DDBJ whole genome shotgun (WGS) entry which is preliminary data.</text>
</comment>
<proteinExistence type="predicted"/>
<keyword evidence="3" id="KW-1185">Reference proteome</keyword>
<evidence type="ECO:0000256" key="1">
    <source>
        <dbReference type="SAM" id="MobiDB-lite"/>
    </source>
</evidence>
<evidence type="ECO:0000313" key="2">
    <source>
        <dbReference type="EMBL" id="KAJ5461998.1"/>
    </source>
</evidence>
<sequence>MESDVDHQYELAPWVKKILKAHNPNHSLVRGGTLSTRSGHPLSPVAKRKRTGLAKSPTPTPAPVSHPPAKKSTVVTPFETG</sequence>
<reference evidence="2" key="1">
    <citation type="submission" date="2022-12" db="EMBL/GenBank/DDBJ databases">
        <authorList>
            <person name="Petersen C."/>
        </authorList>
    </citation>
    <scope>NUCLEOTIDE SEQUENCE</scope>
    <source>
        <strain evidence="2">IBT 16125</strain>
    </source>
</reference>
<reference evidence="2" key="2">
    <citation type="journal article" date="2023" name="IMA Fungus">
        <title>Comparative genomic study of the Penicillium genus elucidates a diverse pangenome and 15 lateral gene transfer events.</title>
        <authorList>
            <person name="Petersen C."/>
            <person name="Sorensen T."/>
            <person name="Nielsen M.R."/>
            <person name="Sondergaard T.E."/>
            <person name="Sorensen J.L."/>
            <person name="Fitzpatrick D.A."/>
            <person name="Frisvad J.C."/>
            <person name="Nielsen K.L."/>
        </authorList>
    </citation>
    <scope>NUCLEOTIDE SEQUENCE</scope>
    <source>
        <strain evidence="2">IBT 16125</strain>
    </source>
</reference>
<protein>
    <submittedName>
        <fullName evidence="2">Uncharacterized protein</fullName>
    </submittedName>
</protein>
<evidence type="ECO:0000313" key="3">
    <source>
        <dbReference type="Proteomes" id="UP001213681"/>
    </source>
</evidence>
<feature type="region of interest" description="Disordered" evidence="1">
    <location>
        <begin position="28"/>
        <end position="81"/>
    </location>
</feature>
<dbReference type="AlphaFoldDB" id="A0AAD6CFA9"/>
<dbReference type="RefSeq" id="XP_056771040.1">
    <property type="nucleotide sequence ID" value="XM_056906933.1"/>
</dbReference>
<dbReference type="GeneID" id="81597176"/>
<organism evidence="2 3">
    <name type="scientific">Penicillium daleae</name>
    <dbReference type="NCBI Taxonomy" id="63821"/>
    <lineage>
        <taxon>Eukaryota</taxon>
        <taxon>Fungi</taxon>
        <taxon>Dikarya</taxon>
        <taxon>Ascomycota</taxon>
        <taxon>Pezizomycotina</taxon>
        <taxon>Eurotiomycetes</taxon>
        <taxon>Eurotiomycetidae</taxon>
        <taxon>Eurotiales</taxon>
        <taxon>Aspergillaceae</taxon>
        <taxon>Penicillium</taxon>
    </lineage>
</organism>
<accession>A0AAD6CFA9</accession>
<dbReference type="EMBL" id="JAPVEA010000002">
    <property type="protein sequence ID" value="KAJ5461998.1"/>
    <property type="molecule type" value="Genomic_DNA"/>
</dbReference>